<reference evidence="1" key="3">
    <citation type="submission" date="2023-05" db="EMBL/GenBank/DDBJ databases">
        <authorList>
            <person name="Smith C.H."/>
        </authorList>
    </citation>
    <scope>NUCLEOTIDE SEQUENCE</scope>
    <source>
        <strain evidence="1">CHS0354</strain>
        <tissue evidence="1">Mantle</tissue>
    </source>
</reference>
<dbReference type="AlphaFoldDB" id="A0AAE0WE93"/>
<comment type="caution">
    <text evidence="1">The sequence shown here is derived from an EMBL/GenBank/DDBJ whole genome shotgun (WGS) entry which is preliminary data.</text>
</comment>
<protein>
    <submittedName>
        <fullName evidence="1">Uncharacterized protein</fullName>
    </submittedName>
</protein>
<name>A0AAE0WE93_9BIVA</name>
<evidence type="ECO:0000313" key="1">
    <source>
        <dbReference type="EMBL" id="KAK3610397.1"/>
    </source>
</evidence>
<gene>
    <name evidence="1" type="ORF">CHS0354_008682</name>
</gene>
<dbReference type="Proteomes" id="UP001195483">
    <property type="component" value="Unassembled WGS sequence"/>
</dbReference>
<reference evidence="1" key="1">
    <citation type="journal article" date="2021" name="Genome Biol. Evol.">
        <title>A High-Quality Reference Genome for a Parasitic Bivalve with Doubly Uniparental Inheritance (Bivalvia: Unionida).</title>
        <authorList>
            <person name="Smith C.H."/>
        </authorList>
    </citation>
    <scope>NUCLEOTIDE SEQUENCE</scope>
    <source>
        <strain evidence="1">CHS0354</strain>
    </source>
</reference>
<proteinExistence type="predicted"/>
<evidence type="ECO:0000313" key="2">
    <source>
        <dbReference type="Proteomes" id="UP001195483"/>
    </source>
</evidence>
<accession>A0AAE0WE93</accession>
<keyword evidence="2" id="KW-1185">Reference proteome</keyword>
<reference evidence="1" key="2">
    <citation type="journal article" date="2021" name="Genome Biol. Evol.">
        <title>Developing a high-quality reference genome for a parasitic bivalve with doubly uniparental inheritance (Bivalvia: Unionida).</title>
        <authorList>
            <person name="Smith C.H."/>
        </authorList>
    </citation>
    <scope>NUCLEOTIDE SEQUENCE</scope>
    <source>
        <strain evidence="1">CHS0354</strain>
        <tissue evidence="1">Mantle</tissue>
    </source>
</reference>
<dbReference type="EMBL" id="JAEAOA010000568">
    <property type="protein sequence ID" value="KAK3610397.1"/>
    <property type="molecule type" value="Genomic_DNA"/>
</dbReference>
<sequence length="111" mass="12916">MTQVRIVLEALLGRRITDITLAQKVSTAKVSSDRTWLLKSKDKFSSITEWASRWKGLPQEKKRYVYEARQIPKGAVCEEPKKARCFLLKKLDDLKSTWPDGRHFPKSNWPV</sequence>
<organism evidence="1 2">
    <name type="scientific">Potamilus streckersoni</name>
    <dbReference type="NCBI Taxonomy" id="2493646"/>
    <lineage>
        <taxon>Eukaryota</taxon>
        <taxon>Metazoa</taxon>
        <taxon>Spiralia</taxon>
        <taxon>Lophotrochozoa</taxon>
        <taxon>Mollusca</taxon>
        <taxon>Bivalvia</taxon>
        <taxon>Autobranchia</taxon>
        <taxon>Heteroconchia</taxon>
        <taxon>Palaeoheterodonta</taxon>
        <taxon>Unionida</taxon>
        <taxon>Unionoidea</taxon>
        <taxon>Unionidae</taxon>
        <taxon>Ambleminae</taxon>
        <taxon>Lampsilini</taxon>
        <taxon>Potamilus</taxon>
    </lineage>
</organism>